<dbReference type="Proteomes" id="UP001430990">
    <property type="component" value="Chromosome"/>
</dbReference>
<proteinExistence type="predicted"/>
<reference evidence="1" key="1">
    <citation type="submission" date="2021-11" db="EMBL/GenBank/DDBJ databases">
        <title>Australian commercial rhizobial inoculants.</title>
        <authorList>
            <person name="Kohlmeier M.G."/>
            <person name="O'Hara G.W."/>
            <person name="Colombi E."/>
            <person name="Ramsay J.P."/>
            <person name="Terpolilli J."/>
        </authorList>
    </citation>
    <scope>NUCLEOTIDE SEQUENCE</scope>
    <source>
        <strain evidence="1">CC829</strain>
    </source>
</reference>
<protein>
    <submittedName>
        <fullName evidence="1">DUF768 domain-containing protein</fullName>
    </submittedName>
</protein>
<dbReference type="RefSeq" id="WP_063982915.1">
    <property type="nucleotide sequence ID" value="NZ_CP088100.1"/>
</dbReference>
<gene>
    <name evidence="1" type="ORF">BjapCC829_26410</name>
</gene>
<evidence type="ECO:0000313" key="1">
    <source>
        <dbReference type="EMBL" id="UFW83499.1"/>
    </source>
</evidence>
<name>A0ABY3QCX0_9BRAD</name>
<dbReference type="EMBL" id="CP088100">
    <property type="protein sequence ID" value="UFW83499.1"/>
    <property type="molecule type" value="Genomic_DNA"/>
</dbReference>
<evidence type="ECO:0000313" key="2">
    <source>
        <dbReference type="Proteomes" id="UP001430990"/>
    </source>
</evidence>
<keyword evidence="2" id="KW-1185">Reference proteome</keyword>
<sequence>MSDRAREFIDFWVENSIHAVEQDHTAGASQDVPELSRRLIEAAKGQGIPEADLRAAIGDIAAYIEELLRTANRAENERRQPM</sequence>
<organism evidence="1 2">
    <name type="scientific">Bradyrhizobium barranii</name>
    <dbReference type="NCBI Taxonomy" id="2992140"/>
    <lineage>
        <taxon>Bacteria</taxon>
        <taxon>Pseudomonadati</taxon>
        <taxon>Pseudomonadota</taxon>
        <taxon>Alphaproteobacteria</taxon>
        <taxon>Hyphomicrobiales</taxon>
        <taxon>Nitrobacteraceae</taxon>
        <taxon>Bradyrhizobium</taxon>
    </lineage>
</organism>
<accession>A0ABY3QCX0</accession>